<dbReference type="GeneID" id="25276569"/>
<dbReference type="EMBL" id="AMGV01000001">
    <property type="protein sequence ID" value="KEF63645.1"/>
    <property type="molecule type" value="Genomic_DNA"/>
</dbReference>
<evidence type="ECO:0000256" key="2">
    <source>
        <dbReference type="ARBA" id="ARBA00023002"/>
    </source>
</evidence>
<dbReference type="PANTHER" id="PTHR43180">
    <property type="entry name" value="3-OXOACYL-(ACYL-CARRIER-PROTEIN) REDUCTASE (AFU_ORTHOLOGUE AFUA_6G11210)"/>
    <property type="match status" value="1"/>
</dbReference>
<dbReference type="GO" id="GO:0016491">
    <property type="term" value="F:oxidoreductase activity"/>
    <property type="evidence" value="ECO:0007669"/>
    <property type="project" value="UniProtKB-KW"/>
</dbReference>
<keyword evidence="4" id="KW-1185">Reference proteome</keyword>
<evidence type="ECO:0000256" key="1">
    <source>
        <dbReference type="ARBA" id="ARBA00006484"/>
    </source>
</evidence>
<dbReference type="STRING" id="1182545.A0A072Q6T0"/>
<name>A0A072Q6T0_9EURO</name>
<dbReference type="VEuPathDB" id="FungiDB:A1O9_01623"/>
<dbReference type="Gene3D" id="3.40.50.720">
    <property type="entry name" value="NAD(P)-binding Rossmann-like Domain"/>
    <property type="match status" value="1"/>
</dbReference>
<dbReference type="Pfam" id="PF00106">
    <property type="entry name" value="adh_short"/>
    <property type="match status" value="1"/>
</dbReference>
<evidence type="ECO:0008006" key="5">
    <source>
        <dbReference type="Google" id="ProtNLM"/>
    </source>
</evidence>
<protein>
    <recommendedName>
        <fullName evidence="5">3-hydroxyacyl-CoA dehydrogenase</fullName>
    </recommendedName>
</protein>
<sequence>MSRFQPDGLLDNLPGKVVLLTGGAHGIGAALVKFCVERGAAVCFGDLDEQAGTALANEISQLRSSKGDKPGRVHFVATDVTQYQSVLALFQAGLEKYGRIDSAISCAGIIEIGNWFDPTLDLDTIRTVPTSKVLDVNLLGSLYFARIASVYLRQGQRQSGDDKSLTLISSVAGFKESPGLFVYQLTTPPRNQASKHGILGLMRSLRLYLPPTTDIRVNAICPWMVPTAMTAGIETMWRAAGLPINETVDVARIIAGVACDPDMNGKAIYVEGGRGWEIEDNINHLESQWLGEEQAASLARGQEVLGAGMDWAAKKEKATAKA</sequence>
<dbReference type="HOGENOM" id="CLU_010194_13_1_1"/>
<dbReference type="AlphaFoldDB" id="A0A072Q6T0"/>
<dbReference type="InterPro" id="IPR002347">
    <property type="entry name" value="SDR_fam"/>
</dbReference>
<reference evidence="3 4" key="1">
    <citation type="submission" date="2013-03" db="EMBL/GenBank/DDBJ databases">
        <title>The Genome Sequence of Exophiala aquamarina CBS 119918.</title>
        <authorList>
            <consortium name="The Broad Institute Genomics Platform"/>
            <person name="Cuomo C."/>
            <person name="de Hoog S."/>
            <person name="Gorbushina A."/>
            <person name="Walker B."/>
            <person name="Young S.K."/>
            <person name="Zeng Q."/>
            <person name="Gargeya S."/>
            <person name="Fitzgerald M."/>
            <person name="Haas B."/>
            <person name="Abouelleil A."/>
            <person name="Allen A.W."/>
            <person name="Alvarado L."/>
            <person name="Arachchi H.M."/>
            <person name="Berlin A.M."/>
            <person name="Chapman S.B."/>
            <person name="Gainer-Dewar J."/>
            <person name="Goldberg J."/>
            <person name="Griggs A."/>
            <person name="Gujja S."/>
            <person name="Hansen M."/>
            <person name="Howarth C."/>
            <person name="Imamovic A."/>
            <person name="Ireland A."/>
            <person name="Larimer J."/>
            <person name="McCowan C."/>
            <person name="Murphy C."/>
            <person name="Pearson M."/>
            <person name="Poon T.W."/>
            <person name="Priest M."/>
            <person name="Roberts A."/>
            <person name="Saif S."/>
            <person name="Shea T."/>
            <person name="Sisk P."/>
            <person name="Sykes S."/>
            <person name="Wortman J."/>
            <person name="Nusbaum C."/>
            <person name="Birren B."/>
        </authorList>
    </citation>
    <scope>NUCLEOTIDE SEQUENCE [LARGE SCALE GENOMIC DNA]</scope>
    <source>
        <strain evidence="3 4">CBS 119918</strain>
    </source>
</reference>
<dbReference type="Proteomes" id="UP000027920">
    <property type="component" value="Unassembled WGS sequence"/>
</dbReference>
<comment type="similarity">
    <text evidence="1">Belongs to the short-chain dehydrogenases/reductases (SDR) family.</text>
</comment>
<dbReference type="InterPro" id="IPR036291">
    <property type="entry name" value="NAD(P)-bd_dom_sf"/>
</dbReference>
<dbReference type="OrthoDB" id="37659at2759"/>
<dbReference type="PANTHER" id="PTHR43180:SF86">
    <property type="entry name" value="DEHYDROGENASE, PUTATIVE (AFU_ORTHOLOGUE AFUA_3G00290)-RELATED"/>
    <property type="match status" value="1"/>
</dbReference>
<accession>A0A072Q6T0</accession>
<dbReference type="RefSeq" id="XP_013266235.1">
    <property type="nucleotide sequence ID" value="XM_013410781.1"/>
</dbReference>
<proteinExistence type="inferred from homology"/>
<comment type="caution">
    <text evidence="3">The sequence shown here is derived from an EMBL/GenBank/DDBJ whole genome shotgun (WGS) entry which is preliminary data.</text>
</comment>
<evidence type="ECO:0000313" key="3">
    <source>
        <dbReference type="EMBL" id="KEF63645.1"/>
    </source>
</evidence>
<dbReference type="PRINTS" id="PR00081">
    <property type="entry name" value="GDHRDH"/>
</dbReference>
<organism evidence="3 4">
    <name type="scientific">Exophiala aquamarina CBS 119918</name>
    <dbReference type="NCBI Taxonomy" id="1182545"/>
    <lineage>
        <taxon>Eukaryota</taxon>
        <taxon>Fungi</taxon>
        <taxon>Dikarya</taxon>
        <taxon>Ascomycota</taxon>
        <taxon>Pezizomycotina</taxon>
        <taxon>Eurotiomycetes</taxon>
        <taxon>Chaetothyriomycetidae</taxon>
        <taxon>Chaetothyriales</taxon>
        <taxon>Herpotrichiellaceae</taxon>
        <taxon>Exophiala</taxon>
    </lineage>
</organism>
<keyword evidence="2" id="KW-0560">Oxidoreductase</keyword>
<evidence type="ECO:0000313" key="4">
    <source>
        <dbReference type="Proteomes" id="UP000027920"/>
    </source>
</evidence>
<dbReference type="SUPFAM" id="SSF51735">
    <property type="entry name" value="NAD(P)-binding Rossmann-fold domains"/>
    <property type="match status" value="1"/>
</dbReference>
<gene>
    <name evidence="3" type="ORF">A1O9_01623</name>
</gene>